<evidence type="ECO:0000313" key="2">
    <source>
        <dbReference type="Proteomes" id="UP000199673"/>
    </source>
</evidence>
<dbReference type="STRING" id="305507.SAMN04489724_0127"/>
<accession>A0A1I7E5N9</accession>
<reference evidence="2" key="1">
    <citation type="submission" date="2016-10" db="EMBL/GenBank/DDBJ databases">
        <authorList>
            <person name="Varghese N."/>
            <person name="Submissions S."/>
        </authorList>
    </citation>
    <scope>NUCLEOTIDE SEQUENCE [LARGE SCALE GENOMIC DNA]</scope>
    <source>
        <strain evidence="2">DSM 23445</strain>
    </source>
</reference>
<keyword evidence="2" id="KW-1185">Reference proteome</keyword>
<name>A0A1I7E5N9_9BACT</name>
<dbReference type="Proteomes" id="UP000199673">
    <property type="component" value="Unassembled WGS sequence"/>
</dbReference>
<protein>
    <submittedName>
        <fullName evidence="1">Uncharacterized protein</fullName>
    </submittedName>
</protein>
<evidence type="ECO:0000313" key="1">
    <source>
        <dbReference type="EMBL" id="SFU19256.1"/>
    </source>
</evidence>
<gene>
    <name evidence="1" type="ORF">SAMN04489724_0127</name>
</gene>
<dbReference type="EMBL" id="FPBF01000010">
    <property type="protein sequence ID" value="SFU19256.1"/>
    <property type="molecule type" value="Genomic_DNA"/>
</dbReference>
<organism evidence="1 2">
    <name type="scientific">Algoriphagus locisalis</name>
    <dbReference type="NCBI Taxonomy" id="305507"/>
    <lineage>
        <taxon>Bacteria</taxon>
        <taxon>Pseudomonadati</taxon>
        <taxon>Bacteroidota</taxon>
        <taxon>Cytophagia</taxon>
        <taxon>Cytophagales</taxon>
        <taxon>Cyclobacteriaceae</taxon>
        <taxon>Algoriphagus</taxon>
    </lineage>
</organism>
<sequence>MESSLLRLNMLFSRLGRTLLFILLSIVALAEQPFFTSWQTNTDTASITMPVNSPLTGFYYLSGWVDGSMEANLTGDISFTYTNAGVNTVALTDSFPVIQFSSESSGRVKDQKLLSIEEGSFRSGFVQGIVSPKSKVLNPIRLPSDLLNFIS</sequence>
<dbReference type="AlphaFoldDB" id="A0A1I7E5N9"/>
<proteinExistence type="predicted"/>